<dbReference type="EMBL" id="FOBF01000032">
    <property type="protein sequence ID" value="SEN67053.1"/>
    <property type="molecule type" value="Genomic_DNA"/>
</dbReference>
<dbReference type="SUPFAM" id="SSF53067">
    <property type="entry name" value="Actin-like ATPase domain"/>
    <property type="match status" value="1"/>
</dbReference>
<dbReference type="STRING" id="46177.SAMN05660976_08037"/>
<evidence type="ECO:0000313" key="3">
    <source>
        <dbReference type="Proteomes" id="UP000198953"/>
    </source>
</evidence>
<dbReference type="InterPro" id="IPR036388">
    <property type="entry name" value="WH-like_DNA-bd_sf"/>
</dbReference>
<dbReference type="InterPro" id="IPR043129">
    <property type="entry name" value="ATPase_NBD"/>
</dbReference>
<comment type="similarity">
    <text evidence="1">Belongs to the ROK (NagC/XylR) family.</text>
</comment>
<accession>A0A1H8IE37</accession>
<evidence type="ECO:0000256" key="1">
    <source>
        <dbReference type="ARBA" id="ARBA00006479"/>
    </source>
</evidence>
<dbReference type="InterPro" id="IPR000600">
    <property type="entry name" value="ROK"/>
</dbReference>
<dbReference type="RefSeq" id="WP_055502033.1">
    <property type="nucleotide sequence ID" value="NZ_BBZG01000001.1"/>
</dbReference>
<evidence type="ECO:0000313" key="2">
    <source>
        <dbReference type="EMBL" id="SEN67053.1"/>
    </source>
</evidence>
<dbReference type="InterPro" id="IPR049874">
    <property type="entry name" value="ROK_cs"/>
</dbReference>
<sequence>MPRSQGSGAPIASPAAAAVFTTVLTRGPASRVDVCRLTGLSSAAVTKAARPLIEAGYLRELAPTGRTAPGAGRPASPLAIAPEREYFVGIKITGDDLIGVVTDLGSRIVTSRHRPVPGFDVRTDASTTSMEPADVVAAIAALTTELLDEHPGFRERTHRLGVAISGDVDRGTGTVRYSPFLGWRDVPLAALLDEATGLTTTLENDVKALAVAEHWFGEGVGTSSFALVTVGTGIGSAFVVNGGLVSGAFGVSGEIGHVPIGVDGPRCHCGATGCLEAVASTQALLTEARRATGVDDLTIDQAVDLARSGDQVLRKVFAIAGRAIGLGLAVVANLLGPERLVVSGEGLDAYDLFEESIREAFSAQAYGSAGRCGLTIRPLPFEEWARGAATVAVQCMVSASG</sequence>
<dbReference type="GO" id="GO:0016301">
    <property type="term" value="F:kinase activity"/>
    <property type="evidence" value="ECO:0007669"/>
    <property type="project" value="UniProtKB-KW"/>
</dbReference>
<keyword evidence="2" id="KW-0418">Kinase</keyword>
<dbReference type="OrthoDB" id="3189808at2"/>
<dbReference type="PROSITE" id="PS01125">
    <property type="entry name" value="ROK"/>
    <property type="match status" value="1"/>
</dbReference>
<dbReference type="Pfam" id="PF00480">
    <property type="entry name" value="ROK"/>
    <property type="match status" value="1"/>
</dbReference>
<dbReference type="InterPro" id="IPR036390">
    <property type="entry name" value="WH_DNA-bd_sf"/>
</dbReference>
<dbReference type="PANTHER" id="PTHR18964">
    <property type="entry name" value="ROK (REPRESSOR, ORF, KINASE) FAMILY"/>
    <property type="match status" value="1"/>
</dbReference>
<organism evidence="2 3">
    <name type="scientific">Nonomuraea pusilla</name>
    <dbReference type="NCBI Taxonomy" id="46177"/>
    <lineage>
        <taxon>Bacteria</taxon>
        <taxon>Bacillati</taxon>
        <taxon>Actinomycetota</taxon>
        <taxon>Actinomycetes</taxon>
        <taxon>Streptosporangiales</taxon>
        <taxon>Streptosporangiaceae</taxon>
        <taxon>Nonomuraea</taxon>
    </lineage>
</organism>
<dbReference type="AlphaFoldDB" id="A0A1H8IE37"/>
<reference evidence="2 3" key="1">
    <citation type="submission" date="2016-10" db="EMBL/GenBank/DDBJ databases">
        <authorList>
            <person name="de Groot N.N."/>
        </authorList>
    </citation>
    <scope>NUCLEOTIDE SEQUENCE [LARGE SCALE GENOMIC DNA]</scope>
    <source>
        <strain evidence="2 3">DSM 43357</strain>
    </source>
</reference>
<name>A0A1H8IE37_9ACTN</name>
<gene>
    <name evidence="2" type="ORF">SAMN05660976_08037</name>
</gene>
<dbReference type="Gene3D" id="3.30.420.40">
    <property type="match status" value="2"/>
</dbReference>
<proteinExistence type="inferred from homology"/>
<dbReference type="Proteomes" id="UP000198953">
    <property type="component" value="Unassembled WGS sequence"/>
</dbReference>
<keyword evidence="2" id="KW-0808">Transferase</keyword>
<dbReference type="SUPFAM" id="SSF46785">
    <property type="entry name" value="Winged helix' DNA-binding domain"/>
    <property type="match status" value="1"/>
</dbReference>
<dbReference type="Gene3D" id="1.10.10.10">
    <property type="entry name" value="Winged helix-like DNA-binding domain superfamily/Winged helix DNA-binding domain"/>
    <property type="match status" value="1"/>
</dbReference>
<keyword evidence="3" id="KW-1185">Reference proteome</keyword>
<protein>
    <submittedName>
        <fullName evidence="2">Sugar kinase of the NBD/HSP70 family, may contain an N-terminal HTH domain</fullName>
    </submittedName>
</protein>
<dbReference type="CDD" id="cd24073">
    <property type="entry name" value="ASKHA_ATPase_ROK_CYANR"/>
    <property type="match status" value="1"/>
</dbReference>
<dbReference type="PANTHER" id="PTHR18964:SF149">
    <property type="entry name" value="BIFUNCTIONAL UDP-N-ACETYLGLUCOSAMINE 2-EPIMERASE_N-ACETYLMANNOSAMINE KINASE"/>
    <property type="match status" value="1"/>
</dbReference>